<dbReference type="Pfam" id="PF03775">
    <property type="entry name" value="MinC_C"/>
    <property type="match status" value="1"/>
</dbReference>
<sequence>MDYKIRGTNILGIEVIVSNSNLNIEKLKNFLLEKKAILKRTRLIITFDNIIPDENEIREIASFCSELPDVFFCGFKTNKKETRDNCISAGFPCDMSKLELEKKSERASTEEIKFVKKTVRSGEKVSSSGDIAILGDVNPGAEVEAGGNVYIFGSLRGLVKAGIGKKECEVRALFVQTPRIEVCGREKTFERKEKFFNFRLIYKNDKIRIFTTERVDNG</sequence>
<keyword evidence="4 6" id="KW-0131">Cell cycle</keyword>
<keyword evidence="9" id="KW-1185">Reference proteome</keyword>
<dbReference type="PANTHER" id="PTHR34108:SF1">
    <property type="entry name" value="SEPTUM SITE-DETERMINING PROTEIN MINC"/>
    <property type="match status" value="1"/>
</dbReference>
<evidence type="ECO:0000256" key="6">
    <source>
        <dbReference type="HAMAP-Rule" id="MF_00267"/>
    </source>
</evidence>
<accession>A0A1R1MKD7</accession>
<evidence type="ECO:0000256" key="3">
    <source>
        <dbReference type="ARBA" id="ARBA00023210"/>
    </source>
</evidence>
<dbReference type="Proteomes" id="UP000187408">
    <property type="component" value="Unassembled WGS sequence"/>
</dbReference>
<protein>
    <recommendedName>
        <fullName evidence="6">Probable septum site-determining protein MinC</fullName>
    </recommendedName>
</protein>
<comment type="similarity">
    <text evidence="1 6">Belongs to the MinC family.</text>
</comment>
<dbReference type="OrthoDB" id="9790810at2"/>
<evidence type="ECO:0000259" key="7">
    <source>
        <dbReference type="Pfam" id="PF03775"/>
    </source>
</evidence>
<evidence type="ECO:0000256" key="4">
    <source>
        <dbReference type="ARBA" id="ARBA00023306"/>
    </source>
</evidence>
<dbReference type="GO" id="GO:0000902">
    <property type="term" value="P:cell morphogenesis"/>
    <property type="evidence" value="ECO:0007669"/>
    <property type="project" value="InterPro"/>
</dbReference>
<evidence type="ECO:0000256" key="5">
    <source>
        <dbReference type="ARBA" id="ARBA00025606"/>
    </source>
</evidence>
<dbReference type="InterPro" id="IPR013033">
    <property type="entry name" value="MinC"/>
</dbReference>
<comment type="caution">
    <text evidence="8">The sequence shown here is derived from an EMBL/GenBank/DDBJ whole genome shotgun (WGS) entry which is preliminary data.</text>
</comment>
<keyword evidence="2 6" id="KW-0132">Cell division</keyword>
<dbReference type="InterPro" id="IPR016098">
    <property type="entry name" value="CAP/MinC_C"/>
</dbReference>
<dbReference type="AlphaFoldDB" id="A0A1R1MKD7"/>
<evidence type="ECO:0000313" key="9">
    <source>
        <dbReference type="Proteomes" id="UP000187408"/>
    </source>
</evidence>
<dbReference type="STRING" id="1914305.BLW93_06220"/>
<feature type="domain" description="Septum formation inhibitor MinC C-terminal" evidence="7">
    <location>
        <begin position="114"/>
        <end position="183"/>
    </location>
</feature>
<keyword evidence="3 6" id="KW-0717">Septation</keyword>
<reference evidence="8 9" key="1">
    <citation type="submission" date="2016-10" db="EMBL/GenBank/DDBJ databases">
        <title>Genome sequence of a sulfur-reducing bacterium Desulfurobacterium indicum K6013.</title>
        <authorList>
            <person name="Cao J."/>
            <person name="Shao Z."/>
            <person name="Alain K."/>
            <person name="Jebbar M."/>
        </authorList>
    </citation>
    <scope>NUCLEOTIDE SEQUENCE [LARGE SCALE GENOMIC DNA]</scope>
    <source>
        <strain evidence="8 9">K6013</strain>
    </source>
</reference>
<evidence type="ECO:0000256" key="2">
    <source>
        <dbReference type="ARBA" id="ARBA00022618"/>
    </source>
</evidence>
<evidence type="ECO:0000313" key="8">
    <source>
        <dbReference type="EMBL" id="OMH40278.1"/>
    </source>
</evidence>
<organism evidence="8 9">
    <name type="scientific">Desulfurobacterium indicum</name>
    <dbReference type="NCBI Taxonomy" id="1914305"/>
    <lineage>
        <taxon>Bacteria</taxon>
        <taxon>Pseudomonadati</taxon>
        <taxon>Aquificota</taxon>
        <taxon>Aquificia</taxon>
        <taxon>Desulfurobacteriales</taxon>
        <taxon>Desulfurobacteriaceae</taxon>
        <taxon>Desulfurobacterium</taxon>
    </lineage>
</organism>
<dbReference type="EMBL" id="MOEN01000022">
    <property type="protein sequence ID" value="OMH40278.1"/>
    <property type="molecule type" value="Genomic_DNA"/>
</dbReference>
<dbReference type="Gene3D" id="2.160.20.70">
    <property type="match status" value="1"/>
</dbReference>
<dbReference type="SUPFAM" id="SSF63848">
    <property type="entry name" value="Cell-division inhibitor MinC, C-terminal domain"/>
    <property type="match status" value="1"/>
</dbReference>
<name>A0A1R1MKD7_9BACT</name>
<dbReference type="InterPro" id="IPR036145">
    <property type="entry name" value="MinC_C_sf"/>
</dbReference>
<evidence type="ECO:0000256" key="1">
    <source>
        <dbReference type="ARBA" id="ARBA00006291"/>
    </source>
</evidence>
<proteinExistence type="inferred from homology"/>
<dbReference type="InterPro" id="IPR005526">
    <property type="entry name" value="Septum_form_inhib_MinC_C"/>
</dbReference>
<comment type="function">
    <text evidence="5 6">Cell division inhibitor that blocks the formation of polar Z ring septums. Rapidly oscillates between the poles of the cell to destabilize FtsZ filaments that have formed before they mature into polar Z rings. Prevents FtsZ polymerization.</text>
</comment>
<gene>
    <name evidence="6" type="primary">minC</name>
    <name evidence="8" type="ORF">BLW93_06220</name>
</gene>
<dbReference type="RefSeq" id="WP_076713241.1">
    <property type="nucleotide sequence ID" value="NZ_MOEN01000022.1"/>
</dbReference>
<dbReference type="GO" id="GO:0000917">
    <property type="term" value="P:division septum assembly"/>
    <property type="evidence" value="ECO:0007669"/>
    <property type="project" value="UniProtKB-KW"/>
</dbReference>
<comment type="subunit">
    <text evidence="6">Interacts with MinD and FtsZ.</text>
</comment>
<dbReference type="HAMAP" id="MF_00267">
    <property type="entry name" value="MinC"/>
    <property type="match status" value="1"/>
</dbReference>
<dbReference type="PANTHER" id="PTHR34108">
    <property type="entry name" value="SEPTUM SITE-DETERMINING PROTEIN MINC"/>
    <property type="match status" value="1"/>
</dbReference>
<dbReference type="GO" id="GO:1901891">
    <property type="term" value="P:regulation of cell septum assembly"/>
    <property type="evidence" value="ECO:0007669"/>
    <property type="project" value="InterPro"/>
</dbReference>